<feature type="coiled-coil region" evidence="1">
    <location>
        <begin position="6"/>
        <end position="88"/>
    </location>
</feature>
<keyword evidence="1" id="KW-0175">Coiled coil</keyword>
<dbReference type="AlphaFoldDB" id="A0A1I0E279"/>
<evidence type="ECO:0000256" key="1">
    <source>
        <dbReference type="SAM" id="Coils"/>
    </source>
</evidence>
<dbReference type="InterPro" id="IPR010368">
    <property type="entry name" value="Com_YlbF"/>
</dbReference>
<name>A0A1I0E279_9BACI</name>
<organism evidence="2 3">
    <name type="scientific">Salinibacillus kushneri</name>
    <dbReference type="NCBI Taxonomy" id="237682"/>
    <lineage>
        <taxon>Bacteria</taxon>
        <taxon>Bacillati</taxon>
        <taxon>Bacillota</taxon>
        <taxon>Bacilli</taxon>
        <taxon>Bacillales</taxon>
        <taxon>Bacillaceae</taxon>
        <taxon>Salinibacillus</taxon>
    </lineage>
</organism>
<dbReference type="Pfam" id="PF06133">
    <property type="entry name" value="Com_YlbF"/>
    <property type="match status" value="1"/>
</dbReference>
<sequence length="142" mass="16304">MAEYTRKEVVEEANKLANMLANIEEIDRFKKIEAKLNENQKVQDLIRRIKAMQKQAVNLQHYGKKEAQQKAEKELERLQNELDEIPVVAEFKEIQVVVNDILQMITGTIAREVTNEIVRSTGGNVLSGQTKAQQENSLSHHH</sequence>
<dbReference type="EMBL" id="FOHJ01000004">
    <property type="protein sequence ID" value="SET39212.1"/>
    <property type="molecule type" value="Genomic_DNA"/>
</dbReference>
<dbReference type="PANTHER" id="PTHR38448:SF1">
    <property type="entry name" value="YLBF FAMILY REGULATOR"/>
    <property type="match status" value="1"/>
</dbReference>
<dbReference type="Proteomes" id="UP000199095">
    <property type="component" value="Unassembled WGS sequence"/>
</dbReference>
<evidence type="ECO:0000313" key="2">
    <source>
        <dbReference type="EMBL" id="SET39212.1"/>
    </source>
</evidence>
<protein>
    <submittedName>
        <fullName evidence="2">Cell fate regulator YmcA, YheA/YmcA/DUF963 family (Controls sporulation, competence, biofilm development)</fullName>
    </submittedName>
</protein>
<dbReference type="InterPro" id="IPR016783">
    <property type="entry name" value="Biofilm_formation_YmcA"/>
</dbReference>
<dbReference type="PIRSF" id="PIRSF021287">
    <property type="entry name" value="Biofilm_formation_YmcA"/>
    <property type="match status" value="1"/>
</dbReference>
<accession>A0A1I0E279</accession>
<proteinExistence type="predicted"/>
<dbReference type="InterPro" id="IPR023378">
    <property type="entry name" value="YheA/YmcA-like_dom_sf"/>
</dbReference>
<dbReference type="PANTHER" id="PTHR38448">
    <property type="entry name" value="REGULATORY PROTEIN YLBF-RELATED"/>
    <property type="match status" value="1"/>
</dbReference>
<dbReference type="Gene3D" id="1.20.1500.10">
    <property type="entry name" value="YheA/YmcA-like"/>
    <property type="match status" value="1"/>
</dbReference>
<keyword evidence="3" id="KW-1185">Reference proteome</keyword>
<dbReference type="InterPro" id="IPR052767">
    <property type="entry name" value="Bact_com_dev_regulator"/>
</dbReference>
<evidence type="ECO:0000313" key="3">
    <source>
        <dbReference type="Proteomes" id="UP000199095"/>
    </source>
</evidence>
<dbReference type="SUPFAM" id="SSF158622">
    <property type="entry name" value="YheA/YmcA-like"/>
    <property type="match status" value="1"/>
</dbReference>
<gene>
    <name evidence="2" type="ORF">SAMN05421676_104273</name>
</gene>
<dbReference type="OrthoDB" id="2167788at2"/>
<dbReference type="STRING" id="237682.SAMN05421676_104273"/>
<dbReference type="RefSeq" id="WP_093133793.1">
    <property type="nucleotide sequence ID" value="NZ_FOHJ01000004.1"/>
</dbReference>
<reference evidence="3" key="1">
    <citation type="submission" date="2016-10" db="EMBL/GenBank/DDBJ databases">
        <authorList>
            <person name="Varghese N."/>
            <person name="Submissions S."/>
        </authorList>
    </citation>
    <scope>NUCLEOTIDE SEQUENCE [LARGE SCALE GENOMIC DNA]</scope>
    <source>
        <strain evidence="3">CGMCC 1.3566</strain>
    </source>
</reference>